<dbReference type="NCBIfam" id="NF038117">
    <property type="entry name" value="choice_anch_I"/>
    <property type="match status" value="1"/>
</dbReference>
<dbReference type="RefSeq" id="WP_267781990.1">
    <property type="nucleotide sequence ID" value="NZ_CP113089.1"/>
</dbReference>
<dbReference type="InterPro" id="IPR015943">
    <property type="entry name" value="WD40/YVTN_repeat-like_dom_sf"/>
</dbReference>
<evidence type="ECO:0000256" key="2">
    <source>
        <dbReference type="SAM" id="Phobius"/>
    </source>
</evidence>
<sequence>MPSPRPPLLSRAPQRSFGRRLAAAGTCAALVAGAAMTAIAMPATAAIVAEPIVYEGSGALALAPVGTLQTPEFDAGAAEIVSYHAATQQLFIVNAVAGAVQAIDVSDPSAPTLIDEIVAEGAPISGGGTIPAGAVANSVAVTPGGLVVVAVEAPTKTDTGWMLSVDATTRDVLGAVSVGAQPDSVAVSGDGAYAVLANEGEPSDDYLVDPVGSISIVDLPGTVAASEQSAVRTVGFEEFEADGTRTLPEGIRVFAGIDGIDLPVSRSIEPEYASVAPDDVTAYVSLQEANGLAIVNLVDGTLELAALGSIDRGVVPMTMSDRTANLTERITVDGIEGLFMPDTIDTYEVGGETYVVTANEGDAREWGDYEEPVRVEDLALCDTIDTTNRAAFDRLEVSIESPQVDDCYSALHAFGTRSFSIWDSAGTLVSDSGESLERITAEALPEFFNAGNDDNVLGSRNDAKGPEPEAVAVGEVDGRQYAFIGLERVGGIAVYDVTVPTAPEFTTYINNRDFSLDVEDDIAAVGDSGPESIVFLPAGDSPTGRAMIAVGNEITGTTTLYSVTPQTTIQVLGINDFHGRLEANRAEAGAAVIAGAVGQLRAENPNTVFASAGDMIGASTFTSFSQQDNPTIDALVAAGLDVGAVGNHEFDAGFADLTDRVLPRYGDPRYGLGANVYLAGTETPALDEFWVTELDGVRVGFIGTVTGQTASLVSPAGIAGIEFGDPVEAANRVAAQLSNGEEGDGEADVIVSLVHEGPDSADCATLGAADDAFGSIVRDSSSDIDAIFAGHTHIVVDCAFPVAGSGVERPVVMGGQYGTHLAQVELTVDTETLEVTGASRSVIPLAPGNVAAFPADAAVAQIVADAVDAAAIVGDTVVGSVTADITRAFDAEGVEDRVAESSLGNLIADIQLWATSNESFGGEPAQIALMNPGGVRADLLLGDDDGVTTYRDVASVQPFANTLFTQDLTGAQLTLVLEEQWQPAGSSRPKLHLGVSEGFEYVYDESLPQGERILELRLNGEPIAADDVVRVVANSFLANGGDNFTTLAEGTNRTDTGQVDLAAAVAYFEEFEVVEPAPLGRAIIGSDDWATVSLRLDGLRAGDTVPVTVSGLEPGQTISGALLGAADGLSTAAAISLSAVELGTATANAEGVATFALVIPRDLAAGAYVLEVASQVPGELPIRVELQIAAAPAAVGAGAGAGGGVGGVGGLPVTGAEAGGLLALALGLLGAGAATFALRRRASRSLATVAGE</sequence>
<keyword evidence="1" id="KW-0732">Signal</keyword>
<dbReference type="EMBL" id="CP113089">
    <property type="protein sequence ID" value="WAB82111.1"/>
    <property type="molecule type" value="Genomic_DNA"/>
</dbReference>
<accession>A0A9E8MNR5</accession>
<dbReference type="SUPFAM" id="SSF50969">
    <property type="entry name" value="YVTN repeat-like/Quinoprotein amine dehydrogenase"/>
    <property type="match status" value="1"/>
</dbReference>
<dbReference type="Gene3D" id="2.130.10.10">
    <property type="entry name" value="YVTN repeat-like/Quinoprotein amine dehydrogenase"/>
    <property type="match status" value="1"/>
</dbReference>
<evidence type="ECO:0000259" key="5">
    <source>
        <dbReference type="Pfam" id="PF22494"/>
    </source>
</evidence>
<dbReference type="SUPFAM" id="SSF56300">
    <property type="entry name" value="Metallo-dependent phosphatases"/>
    <property type="match status" value="1"/>
</dbReference>
<dbReference type="GO" id="GO:0016787">
    <property type="term" value="F:hydrolase activity"/>
    <property type="evidence" value="ECO:0007669"/>
    <property type="project" value="InterPro"/>
</dbReference>
<dbReference type="InterPro" id="IPR004843">
    <property type="entry name" value="Calcineurin-like_PHP"/>
</dbReference>
<dbReference type="SUPFAM" id="SSF55816">
    <property type="entry name" value="5'-nucleotidase (syn. UDP-sugar hydrolase), C-terminal domain"/>
    <property type="match status" value="1"/>
</dbReference>
<dbReference type="Gene3D" id="3.60.21.10">
    <property type="match status" value="1"/>
</dbReference>
<keyword evidence="7" id="KW-1185">Reference proteome</keyword>
<dbReference type="Proteomes" id="UP001164706">
    <property type="component" value="Chromosome"/>
</dbReference>
<dbReference type="KEGG" id="mdb:OVN18_03625"/>
<gene>
    <name evidence="6" type="ORF">OVN18_03625</name>
</gene>
<dbReference type="InterPro" id="IPR052956">
    <property type="entry name" value="Mesenchyme-surface_protein"/>
</dbReference>
<reference evidence="6" key="1">
    <citation type="submission" date="2022-11" db="EMBL/GenBank/DDBJ databases">
        <title>Description of Microcella daejonensis nov. sp, isolated from riverside soil.</title>
        <authorList>
            <person name="Molina K.M."/>
            <person name="Kim S.B."/>
        </authorList>
    </citation>
    <scope>NUCLEOTIDE SEQUENCE</scope>
    <source>
        <strain evidence="6">MMS21-STM12</strain>
    </source>
</reference>
<evidence type="ECO:0000313" key="7">
    <source>
        <dbReference type="Proteomes" id="UP001164706"/>
    </source>
</evidence>
<dbReference type="AlphaFoldDB" id="A0A9E8MNR5"/>
<evidence type="ECO:0000256" key="1">
    <source>
        <dbReference type="ARBA" id="ARBA00022729"/>
    </source>
</evidence>
<dbReference type="InterPro" id="IPR006179">
    <property type="entry name" value="5_nucleotidase/apyrase"/>
</dbReference>
<evidence type="ECO:0000313" key="6">
    <source>
        <dbReference type="EMBL" id="WAB82111.1"/>
    </source>
</evidence>
<feature type="domain" description="Choice-of-anchor I" evidence="5">
    <location>
        <begin position="75"/>
        <end position="562"/>
    </location>
</feature>
<dbReference type="Pfam" id="PF02872">
    <property type="entry name" value="5_nucleotid_C"/>
    <property type="match status" value="1"/>
</dbReference>
<dbReference type="InterPro" id="IPR036907">
    <property type="entry name" value="5'-Nucleotdase_C_sf"/>
</dbReference>
<dbReference type="InterPro" id="IPR008334">
    <property type="entry name" value="5'-Nucleotdase_C"/>
</dbReference>
<dbReference type="GO" id="GO:0009166">
    <property type="term" value="P:nucleotide catabolic process"/>
    <property type="evidence" value="ECO:0007669"/>
    <property type="project" value="InterPro"/>
</dbReference>
<dbReference type="Pfam" id="PF00149">
    <property type="entry name" value="Metallophos"/>
    <property type="match status" value="1"/>
</dbReference>
<dbReference type="InterPro" id="IPR011044">
    <property type="entry name" value="Quino_amine_DH_bsu"/>
</dbReference>
<dbReference type="PANTHER" id="PTHR46928">
    <property type="entry name" value="MESENCHYME-SPECIFIC CELL SURFACE GLYCOPROTEIN"/>
    <property type="match status" value="1"/>
</dbReference>
<keyword evidence="2" id="KW-1133">Transmembrane helix</keyword>
<keyword evidence="2" id="KW-0812">Transmembrane</keyword>
<dbReference type="Gene3D" id="3.90.780.10">
    <property type="entry name" value="5'-Nucleotidase, C-terminal domain"/>
    <property type="match status" value="1"/>
</dbReference>
<protein>
    <submittedName>
        <fullName evidence="6">Choice-of-anchor I family protein</fullName>
    </submittedName>
</protein>
<dbReference type="PRINTS" id="PR01607">
    <property type="entry name" value="APYRASEFAMLY"/>
</dbReference>
<feature type="domain" description="Calcineurin-like phosphoesterase" evidence="3">
    <location>
        <begin position="571"/>
        <end position="794"/>
    </location>
</feature>
<evidence type="ECO:0000259" key="4">
    <source>
        <dbReference type="Pfam" id="PF02872"/>
    </source>
</evidence>
<feature type="domain" description="5'-Nucleotidase C-terminal" evidence="4">
    <location>
        <begin position="878"/>
        <end position="1049"/>
    </location>
</feature>
<dbReference type="InterPro" id="IPR055188">
    <property type="entry name" value="Choice_anch_I"/>
</dbReference>
<name>A0A9E8MNR5_9MICO</name>
<feature type="transmembrane region" description="Helical" evidence="2">
    <location>
        <begin position="1218"/>
        <end position="1238"/>
    </location>
</feature>
<dbReference type="InterPro" id="IPR029052">
    <property type="entry name" value="Metallo-depent_PP-like"/>
</dbReference>
<organism evidence="6 7">
    <name type="scientific">Microcella daejeonensis</name>
    <dbReference type="NCBI Taxonomy" id="2994971"/>
    <lineage>
        <taxon>Bacteria</taxon>
        <taxon>Bacillati</taxon>
        <taxon>Actinomycetota</taxon>
        <taxon>Actinomycetes</taxon>
        <taxon>Micrococcales</taxon>
        <taxon>Microbacteriaceae</taxon>
        <taxon>Microcella</taxon>
    </lineage>
</organism>
<keyword evidence="2" id="KW-0472">Membrane</keyword>
<proteinExistence type="predicted"/>
<dbReference type="Pfam" id="PF22494">
    <property type="entry name" value="choice_anch_I"/>
    <property type="match status" value="1"/>
</dbReference>
<dbReference type="PANTHER" id="PTHR46928:SF1">
    <property type="entry name" value="MESENCHYME-SPECIFIC CELL SURFACE GLYCOPROTEIN"/>
    <property type="match status" value="1"/>
</dbReference>
<evidence type="ECO:0000259" key="3">
    <source>
        <dbReference type="Pfam" id="PF00149"/>
    </source>
</evidence>